<feature type="compositionally biased region" description="Low complexity" evidence="1">
    <location>
        <begin position="76"/>
        <end position="93"/>
    </location>
</feature>
<dbReference type="Proteomes" id="UP001310890">
    <property type="component" value="Unassembled WGS sequence"/>
</dbReference>
<feature type="region of interest" description="Disordered" evidence="1">
    <location>
        <begin position="71"/>
        <end position="100"/>
    </location>
</feature>
<evidence type="ECO:0000313" key="3">
    <source>
        <dbReference type="EMBL" id="KAK5114919.1"/>
    </source>
</evidence>
<evidence type="ECO:0000313" key="4">
    <source>
        <dbReference type="Proteomes" id="UP001310890"/>
    </source>
</evidence>
<sequence length="211" mass="21694">MEITILLATALYCLATTAAPLDAPKPDLIPRQYPNMSTAITALPYSYLTAPTGLPLPYSYIYPTGGYAMPQNGSNPTSHPTGTATTPSGSTHPRNPTNTITGPTSYPTAPATASLATNCSDLPNGSLICNGTTKYGLCNFGAVVFQPVANGTQCLNGTITAKGDTTCSPVGALVCNPDDELKFGICNVGETLVWQPVAPGTACRSGLIGYA</sequence>
<gene>
    <name evidence="3" type="ORF">LTR62_002078</name>
</gene>
<accession>A0AAN7YQE0</accession>
<protein>
    <submittedName>
        <fullName evidence="3">Uncharacterized protein</fullName>
    </submittedName>
</protein>
<dbReference type="AlphaFoldDB" id="A0AAN7YQE0"/>
<organism evidence="3 4">
    <name type="scientific">Meristemomyces frigidus</name>
    <dbReference type="NCBI Taxonomy" id="1508187"/>
    <lineage>
        <taxon>Eukaryota</taxon>
        <taxon>Fungi</taxon>
        <taxon>Dikarya</taxon>
        <taxon>Ascomycota</taxon>
        <taxon>Pezizomycotina</taxon>
        <taxon>Dothideomycetes</taxon>
        <taxon>Dothideomycetidae</taxon>
        <taxon>Mycosphaerellales</taxon>
        <taxon>Teratosphaeriaceae</taxon>
        <taxon>Meristemomyces</taxon>
    </lineage>
</organism>
<proteinExistence type="predicted"/>
<feature type="signal peptide" evidence="2">
    <location>
        <begin position="1"/>
        <end position="18"/>
    </location>
</feature>
<dbReference type="EMBL" id="JAVRRL010000015">
    <property type="protein sequence ID" value="KAK5114919.1"/>
    <property type="molecule type" value="Genomic_DNA"/>
</dbReference>
<feature type="chain" id="PRO_5042854166" evidence="2">
    <location>
        <begin position="19"/>
        <end position="211"/>
    </location>
</feature>
<name>A0AAN7YQE0_9PEZI</name>
<comment type="caution">
    <text evidence="3">The sequence shown here is derived from an EMBL/GenBank/DDBJ whole genome shotgun (WGS) entry which is preliminary data.</text>
</comment>
<reference evidence="3" key="1">
    <citation type="submission" date="2023-08" db="EMBL/GenBank/DDBJ databases">
        <title>Black Yeasts Isolated from many extreme environments.</title>
        <authorList>
            <person name="Coleine C."/>
            <person name="Stajich J.E."/>
            <person name="Selbmann L."/>
        </authorList>
    </citation>
    <scope>NUCLEOTIDE SEQUENCE</scope>
    <source>
        <strain evidence="3">CCFEE 5401</strain>
    </source>
</reference>
<evidence type="ECO:0000256" key="2">
    <source>
        <dbReference type="SAM" id="SignalP"/>
    </source>
</evidence>
<evidence type="ECO:0000256" key="1">
    <source>
        <dbReference type="SAM" id="MobiDB-lite"/>
    </source>
</evidence>
<keyword evidence="2" id="KW-0732">Signal</keyword>